<evidence type="ECO:0008006" key="4">
    <source>
        <dbReference type="Google" id="ProtNLM"/>
    </source>
</evidence>
<feature type="transmembrane region" description="Helical" evidence="1">
    <location>
        <begin position="303"/>
        <end position="323"/>
    </location>
</feature>
<evidence type="ECO:0000313" key="3">
    <source>
        <dbReference type="Proteomes" id="UP000622610"/>
    </source>
</evidence>
<organism evidence="2 3">
    <name type="scientific">Enterococcus alcedinis</name>
    <dbReference type="NCBI Taxonomy" id="1274384"/>
    <lineage>
        <taxon>Bacteria</taxon>
        <taxon>Bacillati</taxon>
        <taxon>Bacillota</taxon>
        <taxon>Bacilli</taxon>
        <taxon>Lactobacillales</taxon>
        <taxon>Enterococcaceae</taxon>
        <taxon>Enterococcus</taxon>
    </lineage>
</organism>
<protein>
    <recommendedName>
        <fullName evidence="4">Polysaccharide polymerase</fullName>
    </recommendedName>
</protein>
<dbReference type="Proteomes" id="UP000622610">
    <property type="component" value="Unassembled WGS sequence"/>
</dbReference>
<gene>
    <name evidence="2" type="primary">cpsH</name>
    <name evidence="2" type="ORF">GCM10011482_19780</name>
</gene>
<feature type="transmembrane region" description="Helical" evidence="1">
    <location>
        <begin position="108"/>
        <end position="130"/>
    </location>
</feature>
<reference evidence="2" key="2">
    <citation type="submission" date="2020-09" db="EMBL/GenBank/DDBJ databases">
        <authorList>
            <person name="Sun Q."/>
            <person name="Sedlacek I."/>
        </authorList>
    </citation>
    <scope>NUCLEOTIDE SEQUENCE</scope>
    <source>
        <strain evidence="2">CCM 8433</strain>
    </source>
</reference>
<keyword evidence="3" id="KW-1185">Reference proteome</keyword>
<feature type="transmembrane region" description="Helical" evidence="1">
    <location>
        <begin position="151"/>
        <end position="173"/>
    </location>
</feature>
<sequence length="387" mass="44716">MLNKIIKKSYEIKDVYFFLGIVLLTITVFFSPEYINPIKKYIGVIAVILFLAKISLSEYTKKEYIIAFFCGVILCISTYFSGREALLMSYFAILSSKNVEIRSIFKTIFWVGLISLITSIAVYLSVDGFSQSLLESRQFFGIEVSVSKNSLGYSHANMLYLLMFVLTSIYGFLKFKTLGVIDYVAILLVSIAFFAITFSRTGIVVSLASIIILYILKRSNRDSWIYKAIPYIPLILLVLSFVLPLIYNVYPNGIMHILNRTLSDRIYYSAEFLRVAKQTFFGTDVHGLLGGENDFPLRADNSFVLILRAYGYINFIILSFLTFKISRQEFKKEEWYIIIIMYLYCFTEGFFVIAVQNVSLFILSKKYFKYTEIQKNLLGMLWRKSIE</sequence>
<evidence type="ECO:0000313" key="2">
    <source>
        <dbReference type="EMBL" id="GGI66324.1"/>
    </source>
</evidence>
<proteinExistence type="predicted"/>
<feature type="transmembrane region" description="Helical" evidence="1">
    <location>
        <begin position="228"/>
        <end position="250"/>
    </location>
</feature>
<name>A0A917JGH0_9ENTE</name>
<feature type="transmembrane region" description="Helical" evidence="1">
    <location>
        <begin position="15"/>
        <end position="35"/>
    </location>
</feature>
<keyword evidence="1" id="KW-1133">Transmembrane helix</keyword>
<feature type="transmembrane region" description="Helical" evidence="1">
    <location>
        <begin position="185"/>
        <end position="216"/>
    </location>
</feature>
<reference evidence="2" key="1">
    <citation type="journal article" date="2014" name="Int. J. Syst. Evol. Microbiol.">
        <title>Complete genome sequence of Corynebacterium casei LMG S-19264T (=DSM 44701T), isolated from a smear-ripened cheese.</title>
        <authorList>
            <consortium name="US DOE Joint Genome Institute (JGI-PGF)"/>
            <person name="Walter F."/>
            <person name="Albersmeier A."/>
            <person name="Kalinowski J."/>
            <person name="Ruckert C."/>
        </authorList>
    </citation>
    <scope>NUCLEOTIDE SEQUENCE</scope>
    <source>
        <strain evidence="2">CCM 8433</strain>
    </source>
</reference>
<dbReference type="AlphaFoldDB" id="A0A917JGH0"/>
<keyword evidence="1" id="KW-0472">Membrane</keyword>
<feature type="transmembrane region" description="Helical" evidence="1">
    <location>
        <begin position="64"/>
        <end position="82"/>
    </location>
</feature>
<feature type="transmembrane region" description="Helical" evidence="1">
    <location>
        <begin position="335"/>
        <end position="355"/>
    </location>
</feature>
<accession>A0A917JGH0</accession>
<keyword evidence="1" id="KW-0812">Transmembrane</keyword>
<comment type="caution">
    <text evidence="2">The sequence shown here is derived from an EMBL/GenBank/DDBJ whole genome shotgun (WGS) entry which is preliminary data.</text>
</comment>
<dbReference type="EMBL" id="BMDT01000010">
    <property type="protein sequence ID" value="GGI66324.1"/>
    <property type="molecule type" value="Genomic_DNA"/>
</dbReference>
<evidence type="ECO:0000256" key="1">
    <source>
        <dbReference type="SAM" id="Phobius"/>
    </source>
</evidence>
<feature type="transmembrane region" description="Helical" evidence="1">
    <location>
        <begin position="41"/>
        <end position="57"/>
    </location>
</feature>